<proteinExistence type="inferred from homology"/>
<dbReference type="PANTHER" id="PTHR42732">
    <property type="entry name" value="BETA-GALACTOSIDASE"/>
    <property type="match status" value="1"/>
</dbReference>
<dbReference type="InterPro" id="IPR006102">
    <property type="entry name" value="Ig-like_GH2"/>
</dbReference>
<keyword evidence="6" id="KW-1185">Reference proteome</keyword>
<dbReference type="SUPFAM" id="SSF49303">
    <property type="entry name" value="beta-Galactosidase/glucuronidase domain"/>
    <property type="match status" value="1"/>
</dbReference>
<comment type="caution">
    <text evidence="5">The sequence shown here is derived from an EMBL/GenBank/DDBJ whole genome shotgun (WGS) entry which is preliminary data.</text>
</comment>
<dbReference type="RefSeq" id="WP_378716152.1">
    <property type="nucleotide sequence ID" value="NZ_JBHLHV010000001.1"/>
</dbReference>
<dbReference type="InterPro" id="IPR006103">
    <property type="entry name" value="Glyco_hydro_2_cat"/>
</dbReference>
<feature type="domain" description="Glycoside hydrolase family 2 catalytic" evidence="3">
    <location>
        <begin position="310"/>
        <end position="461"/>
    </location>
</feature>
<evidence type="ECO:0000313" key="5">
    <source>
        <dbReference type="EMBL" id="MFB8891598.1"/>
    </source>
</evidence>
<name>A0ABV5ENQ1_9MICO</name>
<evidence type="ECO:0000256" key="1">
    <source>
        <dbReference type="ARBA" id="ARBA00007401"/>
    </source>
</evidence>
<dbReference type="PANTHER" id="PTHR42732:SF3">
    <property type="entry name" value="HYDROLASE"/>
    <property type="match status" value="1"/>
</dbReference>
<evidence type="ECO:0000259" key="2">
    <source>
        <dbReference type="Pfam" id="PF00703"/>
    </source>
</evidence>
<dbReference type="Pfam" id="PF02836">
    <property type="entry name" value="Glyco_hydro_2_C"/>
    <property type="match status" value="1"/>
</dbReference>
<dbReference type="Proteomes" id="UP001589643">
    <property type="component" value="Unassembled WGS sequence"/>
</dbReference>
<dbReference type="InterPro" id="IPR051913">
    <property type="entry name" value="GH2_Domain-Containing"/>
</dbReference>
<protein>
    <submittedName>
        <fullName evidence="5">Glycoside hydrolase family 2 protein</fullName>
    </submittedName>
</protein>
<reference evidence="5 6" key="1">
    <citation type="submission" date="2024-08" db="EMBL/GenBank/DDBJ databases">
        <title>Heavy metals resistant antinobacteria isolated from wastewater.</title>
        <authorList>
            <person name="Roman Ponce B."/>
            <person name="Blanco Mercado M.A."/>
            <person name="Avila Aldana I.N."/>
            <person name="Morales Arrieta S."/>
        </authorList>
    </citation>
    <scope>NUCLEOTIDE SEQUENCE [LARGE SCALE GENOMIC DNA]</scope>
    <source>
        <strain evidence="6">sma-1</strain>
    </source>
</reference>
<dbReference type="InterPro" id="IPR017853">
    <property type="entry name" value="GH"/>
</dbReference>
<dbReference type="InterPro" id="IPR008979">
    <property type="entry name" value="Galactose-bd-like_sf"/>
</dbReference>
<dbReference type="GO" id="GO:0016787">
    <property type="term" value="F:hydrolase activity"/>
    <property type="evidence" value="ECO:0007669"/>
    <property type="project" value="UniProtKB-KW"/>
</dbReference>
<dbReference type="SUPFAM" id="SSF49785">
    <property type="entry name" value="Galactose-binding domain-like"/>
    <property type="match status" value="1"/>
</dbReference>
<accession>A0ABV5ENQ1</accession>
<feature type="domain" description="Glycosyl hydrolases family 2 sugar binding" evidence="4">
    <location>
        <begin position="34"/>
        <end position="161"/>
    </location>
</feature>
<sequence>MEQDAGREPDAMRASALEPARPRPQLVRDSFLLLDGEWGFAYDDDDRGVAARWFDGRELGGSILVPFPPESPASGIGETGFHPIVWYRRTLTDADLAAAGHGSEKRAIVRFGAVDYRATVWVDGQMVGSHEGGHTPFAVDITDALDGEAREHVIVVRAEDDPHDLAQPRGKQDWEEQPHSIWYHRTTGIWQSVWLESIAPQHITALNWTSDLTDGTVTLELRLSRPGRARASIRIAHEGRELAAATMRTSGTRATLTIALDGQRNGQNYERLLWSPDRPTLLDAWIELTDDDGRTDAVASYLGLRSVSWSDGALLLNDRPVTLRSVLSQGYWPESHLAAPSPDALRREAELIAELGFNSVRVHQKVEDDRFLYWADRLGLLVWGEMAATYTFDERAVQRTTAEWAEAVLRDRAHPSIITWVPLNESWGVQHIASRSDQRAFAEALFHLTKALDPTRPVISNDGWELGTSDLWTLHDYEADGDVLARRYDVDAVELGTLVSGIGPAGRRVRLPGTADGGQPVMLTEFGGVKWAVDASPDDSWGYSEAGGAEEYGRMVAAILRAVQSGTRGFRGRPDGLAGWCWTQLTDTMQERNGLLTEGREPKLPIETIRSFVRGTGTD</sequence>
<evidence type="ECO:0000259" key="3">
    <source>
        <dbReference type="Pfam" id="PF02836"/>
    </source>
</evidence>
<dbReference type="EMBL" id="JBHLHV010000001">
    <property type="protein sequence ID" value="MFB8891598.1"/>
    <property type="molecule type" value="Genomic_DNA"/>
</dbReference>
<dbReference type="Gene3D" id="2.60.120.260">
    <property type="entry name" value="Galactose-binding domain-like"/>
    <property type="match status" value="1"/>
</dbReference>
<dbReference type="SUPFAM" id="SSF51445">
    <property type="entry name" value="(Trans)glycosidases"/>
    <property type="match status" value="1"/>
</dbReference>
<dbReference type="Pfam" id="PF00703">
    <property type="entry name" value="Glyco_hydro_2"/>
    <property type="match status" value="1"/>
</dbReference>
<keyword evidence="5" id="KW-0378">Hydrolase</keyword>
<gene>
    <name evidence="5" type="ORF">AB7P39_01935</name>
</gene>
<organism evidence="5 6">
    <name type="scientific">Microbacterium plantarum</name>
    <dbReference type="NCBI Taxonomy" id="1816425"/>
    <lineage>
        <taxon>Bacteria</taxon>
        <taxon>Bacillati</taxon>
        <taxon>Actinomycetota</taxon>
        <taxon>Actinomycetes</taxon>
        <taxon>Micrococcales</taxon>
        <taxon>Microbacteriaceae</taxon>
        <taxon>Microbacterium</taxon>
    </lineage>
</organism>
<dbReference type="Pfam" id="PF02837">
    <property type="entry name" value="Glyco_hydro_2_N"/>
    <property type="match status" value="1"/>
</dbReference>
<dbReference type="Gene3D" id="3.20.20.80">
    <property type="entry name" value="Glycosidases"/>
    <property type="match status" value="1"/>
</dbReference>
<evidence type="ECO:0000313" key="6">
    <source>
        <dbReference type="Proteomes" id="UP001589643"/>
    </source>
</evidence>
<feature type="domain" description="Glycoside hydrolase family 2 immunoglobulin-like beta-sandwich" evidence="2">
    <location>
        <begin position="202"/>
        <end position="305"/>
    </location>
</feature>
<comment type="similarity">
    <text evidence="1">Belongs to the glycosyl hydrolase 2 family.</text>
</comment>
<dbReference type="InterPro" id="IPR036156">
    <property type="entry name" value="Beta-gal/glucu_dom_sf"/>
</dbReference>
<evidence type="ECO:0000259" key="4">
    <source>
        <dbReference type="Pfam" id="PF02837"/>
    </source>
</evidence>
<dbReference type="InterPro" id="IPR006104">
    <property type="entry name" value="Glyco_hydro_2_N"/>
</dbReference>